<organism evidence="4 5">
    <name type="scientific">Natronocalculus amylovorans</name>
    <dbReference type="NCBI Taxonomy" id="2917812"/>
    <lineage>
        <taxon>Archaea</taxon>
        <taxon>Methanobacteriati</taxon>
        <taxon>Methanobacteriota</taxon>
        <taxon>Stenosarchaea group</taxon>
        <taxon>Halobacteria</taxon>
        <taxon>Halobacteriales</taxon>
        <taxon>Haloferacaceae</taxon>
        <taxon>Natronocalculus</taxon>
    </lineage>
</organism>
<proteinExistence type="predicted"/>
<sequence length="506" mass="55565">MQATRQTWTVVIMAVILAGLSPITASVLPAVGASVLFGWLLAVQIAAIRSFRATVTATSVQIEPEVSRARANKEFPVTATVKRPGSETETEVMVTFPKPPTAQPASVVDRRITLEPDETYATTTYTVQIPVAGEFTLPKPSWSISDPYGAFTETYVRGPTPKIQLLESVARNLHVGRGGAQVTVFGEHTGTHTGKGLIPEKTRPYVETDPANWIDWKATARLGEAHVREFETESNRQVKMLVDHRAKMGIGFDGEQTTALMYVRDVALGIVSTAENAGDPIRFVAVGDDGITNLIQGVHRSTRYDEIRQRLLDLEPTPTSGPTSTVELDHPESARRLVRELGDGKSEFERVVHAFATATTSYVQRLSSDPLSQAVRHERANNGGFTGVTVILTDDTERSDIWKIARVADRDRGETFLFLAPRVFYDPQGLDNIERAYEQYLEFERFRERLCRLESVTAFEVAPADRLQAVISGSQSGPGSLYNRSEGSTRRTGRTQSSVSGGTIDG</sequence>
<feature type="transmembrane region" description="Helical" evidence="2">
    <location>
        <begin position="12"/>
        <end position="42"/>
    </location>
</feature>
<keyword evidence="5" id="KW-1185">Reference proteome</keyword>
<feature type="compositionally biased region" description="Low complexity" evidence="1">
    <location>
        <begin position="494"/>
        <end position="506"/>
    </location>
</feature>
<evidence type="ECO:0000313" key="5">
    <source>
        <dbReference type="Proteomes" id="UP001203207"/>
    </source>
</evidence>
<evidence type="ECO:0000259" key="3">
    <source>
        <dbReference type="Pfam" id="PF01882"/>
    </source>
</evidence>
<keyword evidence="2" id="KW-0472">Membrane</keyword>
<evidence type="ECO:0000313" key="4">
    <source>
        <dbReference type="EMBL" id="MCL9818288.1"/>
    </source>
</evidence>
<feature type="region of interest" description="Disordered" evidence="1">
    <location>
        <begin position="477"/>
        <end position="506"/>
    </location>
</feature>
<dbReference type="RefSeq" id="WP_250585857.1">
    <property type="nucleotide sequence ID" value="NZ_JAKRVX010000009.1"/>
</dbReference>
<name>A0AAE3FZH0_9EURY</name>
<protein>
    <submittedName>
        <fullName evidence="4">DUF58 domain-containing protein</fullName>
    </submittedName>
</protein>
<comment type="caution">
    <text evidence="4">The sequence shown here is derived from an EMBL/GenBank/DDBJ whole genome shotgun (WGS) entry which is preliminary data.</text>
</comment>
<dbReference type="InterPro" id="IPR002881">
    <property type="entry name" value="DUF58"/>
</dbReference>
<reference evidence="4" key="2">
    <citation type="submission" date="2022-02" db="EMBL/GenBank/DDBJ databases">
        <authorList>
            <person name="Elcheninov A.G."/>
            <person name="Sorokin D.Y."/>
            <person name="Kublanov I.V."/>
        </authorList>
    </citation>
    <scope>NUCLEOTIDE SEQUENCE</scope>
    <source>
        <strain evidence="4">AArc-St2</strain>
    </source>
</reference>
<dbReference type="PANTHER" id="PTHR33608">
    <property type="entry name" value="BLL2464 PROTEIN"/>
    <property type="match status" value="1"/>
</dbReference>
<evidence type="ECO:0000256" key="1">
    <source>
        <dbReference type="SAM" id="MobiDB-lite"/>
    </source>
</evidence>
<evidence type="ECO:0000256" key="2">
    <source>
        <dbReference type="SAM" id="Phobius"/>
    </source>
</evidence>
<accession>A0AAE3FZH0</accession>
<feature type="domain" description="DUF58" evidence="3">
    <location>
        <begin position="202"/>
        <end position="294"/>
    </location>
</feature>
<dbReference type="Pfam" id="PF01882">
    <property type="entry name" value="DUF58"/>
    <property type="match status" value="1"/>
</dbReference>
<keyword evidence="2" id="KW-1133">Transmembrane helix</keyword>
<dbReference type="EMBL" id="JAKRVX010000009">
    <property type="protein sequence ID" value="MCL9818288.1"/>
    <property type="molecule type" value="Genomic_DNA"/>
</dbReference>
<gene>
    <name evidence="4" type="ORF">AArcSt2_15205</name>
</gene>
<dbReference type="PANTHER" id="PTHR33608:SF6">
    <property type="entry name" value="BLL2464 PROTEIN"/>
    <property type="match status" value="1"/>
</dbReference>
<dbReference type="Proteomes" id="UP001203207">
    <property type="component" value="Unassembled WGS sequence"/>
</dbReference>
<reference evidence="4" key="1">
    <citation type="journal article" date="2022" name="Syst. Appl. Microbiol.">
        <title>Natronocalculus amylovorans gen. nov., sp. nov., and Natranaeroarchaeum aerophilus sp. nov., dominant culturable amylolytic natronoarchaea from hypersaline soda lakes in southwestern Siberia.</title>
        <authorList>
            <person name="Sorokin D.Y."/>
            <person name="Elcheninov A.G."/>
            <person name="Khizhniak T.V."/>
            <person name="Koenen M."/>
            <person name="Bale N.J."/>
            <person name="Damste J.S.S."/>
            <person name="Kublanov I.V."/>
        </authorList>
    </citation>
    <scope>NUCLEOTIDE SEQUENCE</scope>
    <source>
        <strain evidence="4">AArc-St2</strain>
    </source>
</reference>
<keyword evidence="2" id="KW-0812">Transmembrane</keyword>
<dbReference type="AlphaFoldDB" id="A0AAE3FZH0"/>